<accession>A0ABU2LNY3</accession>
<evidence type="ECO:0000313" key="2">
    <source>
        <dbReference type="Proteomes" id="UP001183420"/>
    </source>
</evidence>
<comment type="caution">
    <text evidence="1">The sequence shown here is derived from an EMBL/GenBank/DDBJ whole genome shotgun (WGS) entry which is preliminary data.</text>
</comment>
<dbReference type="Proteomes" id="UP001183420">
    <property type="component" value="Unassembled WGS sequence"/>
</dbReference>
<protein>
    <submittedName>
        <fullName evidence="1">Uncharacterized protein</fullName>
    </submittedName>
</protein>
<proteinExistence type="predicted"/>
<evidence type="ECO:0000313" key="1">
    <source>
        <dbReference type="EMBL" id="MDT0319291.1"/>
    </source>
</evidence>
<dbReference type="EMBL" id="JAVREM010000012">
    <property type="protein sequence ID" value="MDT0319291.1"/>
    <property type="molecule type" value="Genomic_DNA"/>
</dbReference>
<organism evidence="1 2">
    <name type="scientific">Streptomyces millisiae</name>
    <dbReference type="NCBI Taxonomy" id="3075542"/>
    <lineage>
        <taxon>Bacteria</taxon>
        <taxon>Bacillati</taxon>
        <taxon>Actinomycetota</taxon>
        <taxon>Actinomycetes</taxon>
        <taxon>Kitasatosporales</taxon>
        <taxon>Streptomycetaceae</taxon>
        <taxon>Streptomyces</taxon>
    </lineage>
</organism>
<reference evidence="2" key="1">
    <citation type="submission" date="2023-07" db="EMBL/GenBank/DDBJ databases">
        <title>30 novel species of actinomycetes from the DSMZ collection.</title>
        <authorList>
            <person name="Nouioui I."/>
        </authorList>
    </citation>
    <scope>NUCLEOTIDE SEQUENCE [LARGE SCALE GENOMIC DNA]</scope>
    <source>
        <strain evidence="2">DSM 44918</strain>
    </source>
</reference>
<dbReference type="RefSeq" id="WP_311598505.1">
    <property type="nucleotide sequence ID" value="NZ_JAVREM010000012.1"/>
</dbReference>
<sequence>MPRVNAPIERTLRHASDVTVDDVWAIADFLLPRLDSLQRIHDAATEEHRIAVGLAEVTSVLTLALESEILGAARVLGRGRSASLPGPCPSPAEDERHSQRKLRLTRIQGYWNQLCGIVHPWCESEGYDHARWHKVTFRDMAEEAEYRRLATETGLRPHDEEP</sequence>
<gene>
    <name evidence="1" type="ORF">RNC47_13180</name>
</gene>
<name>A0ABU2LNY3_9ACTN</name>
<keyword evidence="2" id="KW-1185">Reference proteome</keyword>